<evidence type="ECO:0000313" key="5">
    <source>
        <dbReference type="EMBL" id="GAA1566909.1"/>
    </source>
</evidence>
<evidence type="ECO:0000256" key="1">
    <source>
        <dbReference type="ARBA" id="ARBA00006754"/>
    </source>
</evidence>
<protein>
    <submittedName>
        <fullName evidence="5">Helix-turn-helix domain-containing protein</fullName>
    </submittedName>
</protein>
<evidence type="ECO:0000313" key="6">
    <source>
        <dbReference type="Proteomes" id="UP001500190"/>
    </source>
</evidence>
<dbReference type="Pfam" id="PF14361">
    <property type="entry name" value="RsbRD_N"/>
    <property type="match status" value="1"/>
</dbReference>
<evidence type="ECO:0000259" key="3">
    <source>
        <dbReference type="Pfam" id="PF14361"/>
    </source>
</evidence>
<sequence>MTDTEPDLAQLAAWAEGQLPELAEQACTAIVAKMPFYRTGAVVSIAELRRSVGHNLRFLVGAIREPQAPLDLDAPRETGRRRAQQSAPLPEVLQAYRISFATLWDALLAHARETGAQSAPDALLSAASLIWQVTDEHALAVTEAYRAATAELMLARQRRRAALVEALLTGQPGPDGGPWEAASLLGLPPGGQLLVVAAETRALAAESLPGIERRLSERGVVSGWRLTPALQLGLIAVASGQEELALSLLRDGVSARTGVSPLYSNLSDTPRALQLARTAMATVPVGRAEVRRFDPSPLAALIAIDPNEGRRIAEAVLGSVLALPADDRTVLLDTLHEYLNHDGSAEHAARALHCHANTVRYRLRRLQDLTGRTLSDPHDAAELASAWYAVQLSPSR</sequence>
<dbReference type="Proteomes" id="UP001500190">
    <property type="component" value="Unassembled WGS sequence"/>
</dbReference>
<dbReference type="InterPro" id="IPR025751">
    <property type="entry name" value="RsbRD_N_dom"/>
</dbReference>
<proteinExistence type="inferred from homology"/>
<dbReference type="RefSeq" id="WP_344187739.1">
    <property type="nucleotide sequence ID" value="NZ_BAAAND010000001.1"/>
</dbReference>
<dbReference type="Pfam" id="PF13556">
    <property type="entry name" value="HTH_30"/>
    <property type="match status" value="1"/>
</dbReference>
<name>A0ABN2CYK5_9ACTN</name>
<dbReference type="Gene3D" id="1.10.10.2840">
    <property type="entry name" value="PucR C-terminal helix-turn-helix domain"/>
    <property type="match status" value="1"/>
</dbReference>
<keyword evidence="6" id="KW-1185">Reference proteome</keyword>
<dbReference type="InterPro" id="IPR041522">
    <property type="entry name" value="CdaR_GGDEF"/>
</dbReference>
<evidence type="ECO:0000259" key="4">
    <source>
        <dbReference type="Pfam" id="PF17853"/>
    </source>
</evidence>
<dbReference type="Pfam" id="PF17853">
    <property type="entry name" value="GGDEF_2"/>
    <property type="match status" value="1"/>
</dbReference>
<organism evidence="5 6">
    <name type="scientific">Kribbella karoonensis</name>
    <dbReference type="NCBI Taxonomy" id="324851"/>
    <lineage>
        <taxon>Bacteria</taxon>
        <taxon>Bacillati</taxon>
        <taxon>Actinomycetota</taxon>
        <taxon>Actinomycetes</taxon>
        <taxon>Propionibacteriales</taxon>
        <taxon>Kribbellaceae</taxon>
        <taxon>Kribbella</taxon>
    </lineage>
</organism>
<gene>
    <name evidence="5" type="ORF">GCM10009742_05560</name>
</gene>
<evidence type="ECO:0000259" key="2">
    <source>
        <dbReference type="Pfam" id="PF13556"/>
    </source>
</evidence>
<dbReference type="InterPro" id="IPR042070">
    <property type="entry name" value="PucR_C-HTH_sf"/>
</dbReference>
<feature type="domain" description="PucR C-terminal helix-turn-helix" evidence="2">
    <location>
        <begin position="331"/>
        <end position="386"/>
    </location>
</feature>
<feature type="domain" description="CdaR GGDEF-like" evidence="4">
    <location>
        <begin position="177"/>
        <end position="281"/>
    </location>
</feature>
<dbReference type="PANTHER" id="PTHR33744:SF1">
    <property type="entry name" value="DNA-BINDING TRANSCRIPTIONAL ACTIVATOR ADER"/>
    <property type="match status" value="1"/>
</dbReference>
<comment type="similarity">
    <text evidence="1">Belongs to the CdaR family.</text>
</comment>
<dbReference type="InterPro" id="IPR051448">
    <property type="entry name" value="CdaR-like_regulators"/>
</dbReference>
<dbReference type="EMBL" id="BAAAND010000001">
    <property type="protein sequence ID" value="GAA1566909.1"/>
    <property type="molecule type" value="Genomic_DNA"/>
</dbReference>
<dbReference type="PANTHER" id="PTHR33744">
    <property type="entry name" value="CARBOHYDRATE DIACID REGULATOR"/>
    <property type="match status" value="1"/>
</dbReference>
<comment type="caution">
    <text evidence="5">The sequence shown here is derived from an EMBL/GenBank/DDBJ whole genome shotgun (WGS) entry which is preliminary data.</text>
</comment>
<feature type="domain" description="RsbT co-antagonist protein RsbRD N-terminal" evidence="3">
    <location>
        <begin position="20"/>
        <end position="160"/>
    </location>
</feature>
<accession>A0ABN2CYK5</accession>
<reference evidence="5 6" key="1">
    <citation type="journal article" date="2019" name="Int. J. Syst. Evol. Microbiol.">
        <title>The Global Catalogue of Microorganisms (GCM) 10K type strain sequencing project: providing services to taxonomists for standard genome sequencing and annotation.</title>
        <authorList>
            <consortium name="The Broad Institute Genomics Platform"/>
            <consortium name="The Broad Institute Genome Sequencing Center for Infectious Disease"/>
            <person name="Wu L."/>
            <person name="Ma J."/>
        </authorList>
    </citation>
    <scope>NUCLEOTIDE SEQUENCE [LARGE SCALE GENOMIC DNA]</scope>
    <source>
        <strain evidence="5 6">JCM 14304</strain>
    </source>
</reference>
<dbReference type="InterPro" id="IPR025736">
    <property type="entry name" value="PucR_C-HTH_dom"/>
</dbReference>